<accession>A0A1G5X8V8</accession>
<dbReference type="NCBIfam" id="TIGR04183">
    <property type="entry name" value="Por_Secre_tail"/>
    <property type="match status" value="1"/>
</dbReference>
<dbReference type="EMBL" id="FMXE01000009">
    <property type="protein sequence ID" value="SDA66869.1"/>
    <property type="molecule type" value="Genomic_DNA"/>
</dbReference>
<dbReference type="OrthoDB" id="1488838at2"/>
<dbReference type="STRING" id="279824.SAMN03080617_01610"/>
<reference evidence="2" key="1">
    <citation type="submission" date="2016-10" db="EMBL/GenBank/DDBJ databases">
        <authorList>
            <person name="Varghese N."/>
            <person name="Submissions S."/>
        </authorList>
    </citation>
    <scope>NUCLEOTIDE SEQUENCE [LARGE SCALE GENOMIC DNA]</scope>
    <source>
        <strain evidence="2">DSM 22703</strain>
    </source>
</reference>
<keyword evidence="2" id="KW-1185">Reference proteome</keyword>
<dbReference type="RefSeq" id="WP_092729431.1">
    <property type="nucleotide sequence ID" value="NZ_FMXE01000009.1"/>
</dbReference>
<evidence type="ECO:0000313" key="1">
    <source>
        <dbReference type="EMBL" id="SDA66869.1"/>
    </source>
</evidence>
<proteinExistence type="predicted"/>
<organism evidence="1 2">
    <name type="scientific">Algoriphagus alkaliphilus</name>
    <dbReference type="NCBI Taxonomy" id="279824"/>
    <lineage>
        <taxon>Bacteria</taxon>
        <taxon>Pseudomonadati</taxon>
        <taxon>Bacteroidota</taxon>
        <taxon>Cytophagia</taxon>
        <taxon>Cytophagales</taxon>
        <taxon>Cyclobacteriaceae</taxon>
        <taxon>Algoriphagus</taxon>
    </lineage>
</organism>
<gene>
    <name evidence="1" type="ORF">SAMN03080617_01610</name>
</gene>
<name>A0A1G5X8V8_9BACT</name>
<dbReference type="Proteomes" id="UP000198756">
    <property type="component" value="Unassembled WGS sequence"/>
</dbReference>
<protein>
    <submittedName>
        <fullName evidence="1">Por secretion system C-terminal sorting domain-containing protein</fullName>
    </submittedName>
</protein>
<evidence type="ECO:0000313" key="2">
    <source>
        <dbReference type="Proteomes" id="UP000198756"/>
    </source>
</evidence>
<dbReference type="InterPro" id="IPR026444">
    <property type="entry name" value="Secre_tail"/>
</dbReference>
<sequence length="613" mass="69730">MKKNLNNWTYFICLVFFFGQGQYSYAQFVEFAPIHQQKFTPNPSQSISAKVQNQNTLPFWDDFSKGIDTLKWIVQGASYTETIGQNPPSSGAILFNGVDQNGRPYSNQTRDQGEGDFLTSKPFNLATLSSAQQGSLFLSFFWQAGGKAEAPDSNDRLTLQVLDGLGSWITIWTQQGGENLNRNLFTQEIIRIRPEWQHAGFQFRFFSNGRQVGPFDSWLVDYVYLNFNRNATDLRYRDRALTGRNQVRLGDYSAYPLELLQKGQPGKWSEIRNEFLNLENRFRSMEYSIQFENSLGNPLLIVNDDTPFNPVPNSLERRSFISRKFNEIPVPLSETDLVISTSLTSGDGFLFQIQNGDTLRYTSVDYRRNDTVKTVFPIRDFFAYDNGSADYSAGINQRSGQLAVKYDAPEPVFLKGLSINFTNASQANQPIDIVVWDELQQKPIFSKESLIPERILGQDFSYYSLDTNLRVSGEFFVGFTQFSNEFIHVGLDKVNDQGNKIYYNVGGGWVQNKEVKGSLMIRPHVSLAAPFEQSEIPSSSFKIFPNPVVNLLTVAGQFSEILIFDSFGRQIFLPRERNSEGEIVNFEGQRPGVYVINLFSESGPKSFRILVTK</sequence>
<dbReference type="AlphaFoldDB" id="A0A1G5X8V8"/>
<dbReference type="Gene3D" id="2.60.120.260">
    <property type="entry name" value="Galactose-binding domain-like"/>
    <property type="match status" value="1"/>
</dbReference>